<evidence type="ECO:0000313" key="2">
    <source>
        <dbReference type="Proteomes" id="UP001314170"/>
    </source>
</evidence>
<dbReference type="EMBL" id="CAWUPB010000851">
    <property type="protein sequence ID" value="CAK7326085.1"/>
    <property type="molecule type" value="Genomic_DNA"/>
</dbReference>
<dbReference type="Proteomes" id="UP001314170">
    <property type="component" value="Unassembled WGS sequence"/>
</dbReference>
<name>A0AAV1QZ84_9ROSI</name>
<accession>A0AAV1QZ84</accession>
<proteinExistence type="predicted"/>
<protein>
    <submittedName>
        <fullName evidence="1">Uncharacterized protein</fullName>
    </submittedName>
</protein>
<organism evidence="1 2">
    <name type="scientific">Dovyalis caffra</name>
    <dbReference type="NCBI Taxonomy" id="77055"/>
    <lineage>
        <taxon>Eukaryota</taxon>
        <taxon>Viridiplantae</taxon>
        <taxon>Streptophyta</taxon>
        <taxon>Embryophyta</taxon>
        <taxon>Tracheophyta</taxon>
        <taxon>Spermatophyta</taxon>
        <taxon>Magnoliopsida</taxon>
        <taxon>eudicotyledons</taxon>
        <taxon>Gunneridae</taxon>
        <taxon>Pentapetalae</taxon>
        <taxon>rosids</taxon>
        <taxon>fabids</taxon>
        <taxon>Malpighiales</taxon>
        <taxon>Salicaceae</taxon>
        <taxon>Flacourtieae</taxon>
        <taxon>Dovyalis</taxon>
    </lineage>
</organism>
<reference evidence="1 2" key="1">
    <citation type="submission" date="2024-01" db="EMBL/GenBank/DDBJ databases">
        <authorList>
            <person name="Waweru B."/>
        </authorList>
    </citation>
    <scope>NUCLEOTIDE SEQUENCE [LARGE SCALE GENOMIC DNA]</scope>
</reference>
<sequence length="94" mass="10125">MAQTYAANPLTSREGKKFVCTPVRIPLANEKKSTIRIEMESKCNTRGFEKMKESSVGESSLIIVAIQSECTVSKAALVCKMKAPNAQSSGVSPT</sequence>
<dbReference type="AlphaFoldDB" id="A0AAV1QZ84"/>
<evidence type="ECO:0000313" key="1">
    <source>
        <dbReference type="EMBL" id="CAK7326085.1"/>
    </source>
</evidence>
<comment type="caution">
    <text evidence="1">The sequence shown here is derived from an EMBL/GenBank/DDBJ whole genome shotgun (WGS) entry which is preliminary data.</text>
</comment>
<keyword evidence="2" id="KW-1185">Reference proteome</keyword>
<gene>
    <name evidence="1" type="ORF">DCAF_LOCUS3780</name>
</gene>